<dbReference type="InterPro" id="IPR051532">
    <property type="entry name" value="Ester_Hydrolysis_Enzymes"/>
</dbReference>
<name>A0A402A535_9CHLR</name>
<accession>A0A402A535</accession>
<dbReference type="EMBL" id="BIFR01000001">
    <property type="protein sequence ID" value="GCE14125.1"/>
    <property type="molecule type" value="Genomic_DNA"/>
</dbReference>
<dbReference type="PANTHER" id="PTHR30383:SF5">
    <property type="entry name" value="SGNH HYDROLASE-TYPE ESTERASE DOMAIN-CONTAINING PROTEIN"/>
    <property type="match status" value="1"/>
</dbReference>
<dbReference type="Pfam" id="PF13472">
    <property type="entry name" value="Lipase_GDSL_2"/>
    <property type="match status" value="1"/>
</dbReference>
<dbReference type="PANTHER" id="PTHR30383">
    <property type="entry name" value="THIOESTERASE 1/PROTEASE 1/LYSOPHOSPHOLIPASE L1"/>
    <property type="match status" value="1"/>
</dbReference>
<dbReference type="SUPFAM" id="SSF52266">
    <property type="entry name" value="SGNH hydrolase"/>
    <property type="match status" value="1"/>
</dbReference>
<dbReference type="RefSeq" id="WP_126581599.1">
    <property type="nucleotide sequence ID" value="NZ_BIFR01000001.1"/>
</dbReference>
<dbReference type="Gene3D" id="3.40.50.1110">
    <property type="entry name" value="SGNH hydrolase"/>
    <property type="match status" value="1"/>
</dbReference>
<organism evidence="2 3">
    <name type="scientific">Tengunoibacter tsumagoiensis</name>
    <dbReference type="NCBI Taxonomy" id="2014871"/>
    <lineage>
        <taxon>Bacteria</taxon>
        <taxon>Bacillati</taxon>
        <taxon>Chloroflexota</taxon>
        <taxon>Ktedonobacteria</taxon>
        <taxon>Ktedonobacterales</taxon>
        <taxon>Dictyobacteraceae</taxon>
        <taxon>Tengunoibacter</taxon>
    </lineage>
</organism>
<dbReference type="AlphaFoldDB" id="A0A402A535"/>
<dbReference type="CDD" id="cd01832">
    <property type="entry name" value="SGNH_hydrolase_like_1"/>
    <property type="match status" value="1"/>
</dbReference>
<evidence type="ECO:0000313" key="3">
    <source>
        <dbReference type="Proteomes" id="UP000287352"/>
    </source>
</evidence>
<evidence type="ECO:0000259" key="1">
    <source>
        <dbReference type="Pfam" id="PF13472"/>
    </source>
</evidence>
<evidence type="ECO:0000313" key="2">
    <source>
        <dbReference type="EMBL" id="GCE14125.1"/>
    </source>
</evidence>
<reference evidence="3" key="1">
    <citation type="submission" date="2018-12" db="EMBL/GenBank/DDBJ databases">
        <title>Tengunoibacter tsumagoiensis gen. nov., sp. nov., Dictyobacter kobayashii sp. nov., D. alpinus sp. nov., and D. joshuensis sp. nov. and description of Dictyobacteraceae fam. nov. within the order Ktedonobacterales isolated from Tengu-no-mugimeshi.</title>
        <authorList>
            <person name="Wang C.M."/>
            <person name="Zheng Y."/>
            <person name="Sakai Y."/>
            <person name="Toyoda A."/>
            <person name="Minakuchi Y."/>
            <person name="Abe K."/>
            <person name="Yokota A."/>
            <person name="Yabe S."/>
        </authorList>
    </citation>
    <scope>NUCLEOTIDE SEQUENCE [LARGE SCALE GENOMIC DNA]</scope>
    <source>
        <strain evidence="3">Uno3</strain>
    </source>
</reference>
<gene>
    <name evidence="2" type="ORF">KTT_39840</name>
</gene>
<feature type="domain" description="SGNH hydrolase-type esterase" evidence="1">
    <location>
        <begin position="71"/>
        <end position="245"/>
    </location>
</feature>
<dbReference type="OrthoDB" id="2513075at2"/>
<comment type="caution">
    <text evidence="2">The sequence shown here is derived from an EMBL/GenBank/DDBJ whole genome shotgun (WGS) entry which is preliminary data.</text>
</comment>
<dbReference type="InterPro" id="IPR036514">
    <property type="entry name" value="SGNH_hydro_sf"/>
</dbReference>
<dbReference type="Proteomes" id="UP000287352">
    <property type="component" value="Unassembled WGS sequence"/>
</dbReference>
<keyword evidence="3" id="KW-1185">Reference proteome</keyword>
<dbReference type="InterPro" id="IPR013830">
    <property type="entry name" value="SGNH_hydro"/>
</dbReference>
<proteinExistence type="predicted"/>
<dbReference type="GO" id="GO:0004622">
    <property type="term" value="F:phosphatidylcholine lysophospholipase activity"/>
    <property type="evidence" value="ECO:0007669"/>
    <property type="project" value="TreeGrafter"/>
</dbReference>
<protein>
    <recommendedName>
        <fullName evidence="1">SGNH hydrolase-type esterase domain-containing protein</fullName>
    </recommendedName>
</protein>
<sequence>MHDWFFSTSVIRNQYAVLRQWSVEGTRPRVPTALRYMLPAVILLCTLFIPLTPHSTFPVSSSTHPPLTYVAIGASDTFGVGTDDPLTESWPSDLARQLGNQIHLVNLGIPGLLAHNALTRSLPIALDAHPQLITIWLAVNDLAANVALESYQQDLEQLVAQLQKGLPQARIVLANVPDLTLLPHFKAMDGDVLRKQIDDYNSTIVTLADHHHIVLVDLYQQWKALAQHPEYISDDGFHPSASGYAQLAEIFYNTLQKQAL</sequence>